<feature type="signal peptide" evidence="5">
    <location>
        <begin position="1"/>
        <end position="25"/>
    </location>
</feature>
<sequence>MGKSIRAAGIAAISAWALAAGGAMAQAPTTLTMGVGSPVTSLDPHYHQLSPNNAVSDMIFDKLVETDDKARMQPGLASEWRAVGPTVWEFKLRPNVRFHNGSAFTAEDVVFTLQRLPNVPNSPSSFAAYSRPIVRMEIVDPLTIRFHTASPYPLLPLDMTNVRIIDAQTHANATTEGFNSGQLAIGTGPFRVVQHRSGDRIEFERNNEYFDGVSPFERVSYRMVTNDAARTAALLAGDLDFIDQVPTTDLARLRNDQRLNISETVGLRLIFLGLDHLRAANENSPLITDNDGRPLGRNPLKDVRVRRALSIAIDRTAITSRLMEGAATPAGQFLPPGTFSHVPDVQAPAYDPDGARRLLAEAGYPNGFRIQLNSPNDRYINDARIAQAVGQMWTRVGVRTAVEAQTWATFVGRAGRQEYSAFLIGWGSNPDGSHPMRNIIGTVSREKGWGASNRGRYSNPELDALLDQALVELDEKKREEMLIRIQRMAAEDVAVIPIHIQTNIWAMRRNLTHAARVDELTRAQDVRPAAAR</sequence>
<evidence type="ECO:0000256" key="5">
    <source>
        <dbReference type="SAM" id="SignalP"/>
    </source>
</evidence>
<dbReference type="Gene3D" id="3.40.190.10">
    <property type="entry name" value="Periplasmic binding protein-like II"/>
    <property type="match status" value="1"/>
</dbReference>
<dbReference type="GO" id="GO:1904680">
    <property type="term" value="F:peptide transmembrane transporter activity"/>
    <property type="evidence" value="ECO:0007669"/>
    <property type="project" value="TreeGrafter"/>
</dbReference>
<evidence type="ECO:0000256" key="2">
    <source>
        <dbReference type="ARBA" id="ARBA00005695"/>
    </source>
</evidence>
<evidence type="ECO:0000313" key="8">
    <source>
        <dbReference type="Proteomes" id="UP000245765"/>
    </source>
</evidence>
<dbReference type="InterPro" id="IPR039424">
    <property type="entry name" value="SBP_5"/>
</dbReference>
<dbReference type="Proteomes" id="UP000245765">
    <property type="component" value="Unassembled WGS sequence"/>
</dbReference>
<dbReference type="AlphaFoldDB" id="A0A317FEL1"/>
<dbReference type="PANTHER" id="PTHR30290:SF9">
    <property type="entry name" value="OLIGOPEPTIDE-BINDING PROTEIN APPA"/>
    <property type="match status" value="1"/>
</dbReference>
<dbReference type="GO" id="GO:0015833">
    <property type="term" value="P:peptide transport"/>
    <property type="evidence" value="ECO:0007669"/>
    <property type="project" value="TreeGrafter"/>
</dbReference>
<dbReference type="SUPFAM" id="SSF53850">
    <property type="entry name" value="Periplasmic binding protein-like II"/>
    <property type="match status" value="1"/>
</dbReference>
<dbReference type="GO" id="GO:0043190">
    <property type="term" value="C:ATP-binding cassette (ABC) transporter complex"/>
    <property type="evidence" value="ECO:0007669"/>
    <property type="project" value="InterPro"/>
</dbReference>
<dbReference type="GO" id="GO:0030288">
    <property type="term" value="C:outer membrane-bounded periplasmic space"/>
    <property type="evidence" value="ECO:0007669"/>
    <property type="project" value="UniProtKB-ARBA"/>
</dbReference>
<dbReference type="Gene3D" id="3.90.76.10">
    <property type="entry name" value="Dipeptide-binding Protein, Domain 1"/>
    <property type="match status" value="1"/>
</dbReference>
<dbReference type="RefSeq" id="WP_109870104.1">
    <property type="nucleotide sequence ID" value="NZ_QGNA01000002.1"/>
</dbReference>
<comment type="similarity">
    <text evidence="2">Belongs to the bacterial solute-binding protein 5 family.</text>
</comment>
<comment type="caution">
    <text evidence="7">The sequence shown here is derived from an EMBL/GenBank/DDBJ whole genome shotgun (WGS) entry which is preliminary data.</text>
</comment>
<dbReference type="OrthoDB" id="9773508at2"/>
<keyword evidence="3" id="KW-0813">Transport</keyword>
<evidence type="ECO:0000256" key="1">
    <source>
        <dbReference type="ARBA" id="ARBA00004418"/>
    </source>
</evidence>
<dbReference type="PIRSF" id="PIRSF002741">
    <property type="entry name" value="MppA"/>
    <property type="match status" value="1"/>
</dbReference>
<dbReference type="InterPro" id="IPR030678">
    <property type="entry name" value="Peptide/Ni-bd"/>
</dbReference>
<accession>A0A317FEL1</accession>
<dbReference type="EMBL" id="QGNA01000002">
    <property type="protein sequence ID" value="PWS36993.1"/>
    <property type="molecule type" value="Genomic_DNA"/>
</dbReference>
<evidence type="ECO:0000256" key="4">
    <source>
        <dbReference type="ARBA" id="ARBA00022729"/>
    </source>
</evidence>
<organism evidence="7 8">
    <name type="scientific">Falsiroseomonas bella</name>
    <dbReference type="NCBI Taxonomy" id="2184016"/>
    <lineage>
        <taxon>Bacteria</taxon>
        <taxon>Pseudomonadati</taxon>
        <taxon>Pseudomonadota</taxon>
        <taxon>Alphaproteobacteria</taxon>
        <taxon>Acetobacterales</taxon>
        <taxon>Roseomonadaceae</taxon>
        <taxon>Falsiroseomonas</taxon>
    </lineage>
</organism>
<gene>
    <name evidence="7" type="ORF">DFH01_08925</name>
</gene>
<evidence type="ECO:0000256" key="3">
    <source>
        <dbReference type="ARBA" id="ARBA00022448"/>
    </source>
</evidence>
<comment type="subcellular location">
    <subcellularLocation>
        <location evidence="1">Periplasm</location>
    </subcellularLocation>
</comment>
<dbReference type="InterPro" id="IPR000914">
    <property type="entry name" value="SBP_5_dom"/>
</dbReference>
<feature type="domain" description="Solute-binding protein family 5" evidence="6">
    <location>
        <begin position="72"/>
        <end position="436"/>
    </location>
</feature>
<protein>
    <submittedName>
        <fullName evidence="7">ABC transporter substrate-binding protein</fullName>
    </submittedName>
</protein>
<dbReference type="PANTHER" id="PTHR30290">
    <property type="entry name" value="PERIPLASMIC BINDING COMPONENT OF ABC TRANSPORTER"/>
    <property type="match status" value="1"/>
</dbReference>
<reference evidence="8" key="1">
    <citation type="submission" date="2018-05" db="EMBL/GenBank/DDBJ databases">
        <authorList>
            <person name="Du Z."/>
            <person name="Wang X."/>
        </authorList>
    </citation>
    <scope>NUCLEOTIDE SEQUENCE [LARGE SCALE GENOMIC DNA]</scope>
    <source>
        <strain evidence="8">CQN31</strain>
    </source>
</reference>
<dbReference type="Gene3D" id="3.10.105.10">
    <property type="entry name" value="Dipeptide-binding Protein, Domain 3"/>
    <property type="match status" value="1"/>
</dbReference>
<feature type="chain" id="PRO_5016337834" evidence="5">
    <location>
        <begin position="26"/>
        <end position="532"/>
    </location>
</feature>
<dbReference type="Pfam" id="PF00496">
    <property type="entry name" value="SBP_bac_5"/>
    <property type="match status" value="1"/>
</dbReference>
<name>A0A317FEL1_9PROT</name>
<keyword evidence="8" id="KW-1185">Reference proteome</keyword>
<evidence type="ECO:0000313" key="7">
    <source>
        <dbReference type="EMBL" id="PWS36993.1"/>
    </source>
</evidence>
<keyword evidence="4 5" id="KW-0732">Signal</keyword>
<proteinExistence type="inferred from homology"/>
<dbReference type="CDD" id="cd08498">
    <property type="entry name" value="PBP2_NikA_DppA_OppA_like_2"/>
    <property type="match status" value="1"/>
</dbReference>
<evidence type="ECO:0000259" key="6">
    <source>
        <dbReference type="Pfam" id="PF00496"/>
    </source>
</evidence>